<organism evidence="3 4">
    <name type="scientific">Jeotgalicoccus nanhaiensis</name>
    <dbReference type="NCBI Taxonomy" id="568603"/>
    <lineage>
        <taxon>Bacteria</taxon>
        <taxon>Bacillati</taxon>
        <taxon>Bacillota</taxon>
        <taxon>Bacilli</taxon>
        <taxon>Bacillales</taxon>
        <taxon>Staphylococcaceae</taxon>
        <taxon>Jeotgalicoccus</taxon>
    </lineage>
</organism>
<dbReference type="Pfam" id="PF00535">
    <property type="entry name" value="Glycos_transf_2"/>
    <property type="match status" value="1"/>
</dbReference>
<protein>
    <submittedName>
        <fullName evidence="3">Glycosyltransferase</fullName>
    </submittedName>
</protein>
<evidence type="ECO:0000256" key="1">
    <source>
        <dbReference type="ARBA" id="ARBA00006739"/>
    </source>
</evidence>
<keyword evidence="4" id="KW-1185">Reference proteome</keyword>
<evidence type="ECO:0000313" key="3">
    <source>
        <dbReference type="EMBL" id="MBF0752839.1"/>
    </source>
</evidence>
<gene>
    <name evidence="3" type="ORF">IR135_01035</name>
</gene>
<dbReference type="SUPFAM" id="SSF53448">
    <property type="entry name" value="Nucleotide-diphospho-sugar transferases"/>
    <property type="match status" value="1"/>
</dbReference>
<dbReference type="CDD" id="cd00761">
    <property type="entry name" value="Glyco_tranf_GTA_type"/>
    <property type="match status" value="1"/>
</dbReference>
<dbReference type="EMBL" id="JADGLW010000001">
    <property type="protein sequence ID" value="MBF0752839.1"/>
    <property type="molecule type" value="Genomic_DNA"/>
</dbReference>
<evidence type="ECO:0000259" key="2">
    <source>
        <dbReference type="Pfam" id="PF00535"/>
    </source>
</evidence>
<sequence length="821" mass="95800">MYNSQYKYYEEFEQNGKTDFLEELETHFPEISKSNGSRFYKKLNYNIGIICDEFVYNAYKDSANIKYISADSDVESSDFDFVIVVSSWRGIDGSWAQVASPRSDKREKLMNMVAAFKKSGVPTAFYSKEDPVNFHLFKDIAKECDVIYTSALEMVDKYKEYCGNENVYVMEFGVNPKYHNPVGSRTQTALQNKEHVLFAGSWTEKYPVRNNESARMFDGVKENGFDLTIIDRNLELRKTRYQFPKRYIENLTYPMEHNDLMDIHRLIPWAINVNSVKYSETMFANRVFELQAMGNLMLTNYSMGVNNKFPNLFIVNTKADVKPMLNNHSEREYEDMRAKGIRQVMLNETGFHRISQFAENFGLQSNIDEKNILVIASELSGKIQDSFDRQMYKNKILVHKSELNNVNINDYDFVTYFSDEFIYEEYHLEDLLSAFVYTDVDFVTKQNNNVHDYSEEYGNLNLTMFDTNILNSDYKAETSNGYVIPMTEIMINSPEKIGIEKLVSVIVPIHNNGRYLEDKCFRSLTRSSVFDKMEIIFINDGSTDPETISIINRLRRRYPDIVYVEFPEGSGSASRPRNEGAKMVKTPYLTYLDPDNEASGDGYADLLHKLVENPEIDMAVGNIMKEDNKRRATFKYSGTVKKFNNKKLLIEDTHQFMKDSALRAQSIQALIVKTNIIQDNNIEMVEGAAGQDTVFFQELILNCRNAIAVETFVHMYYAAVSGSVTNTIGKKFFDKYYKLEIERIPFLKEHNLLETYLNERFNFYIKGWYLSRIDRIKPEERHEAITRFLDIYSLYDKYEKVEDNDLLESIRELKNEVNYKE</sequence>
<feature type="domain" description="Glycosyltransferase 2-like" evidence="2">
    <location>
        <begin position="504"/>
        <end position="644"/>
    </location>
</feature>
<evidence type="ECO:0000313" key="4">
    <source>
        <dbReference type="Proteomes" id="UP000647980"/>
    </source>
</evidence>
<dbReference type="PANTHER" id="PTHR22916">
    <property type="entry name" value="GLYCOSYLTRANSFERASE"/>
    <property type="match status" value="1"/>
</dbReference>
<proteinExistence type="inferred from homology"/>
<comment type="similarity">
    <text evidence="1">Belongs to the glycosyltransferase 2 family.</text>
</comment>
<reference evidence="3 4" key="1">
    <citation type="submission" date="2020-10" db="EMBL/GenBank/DDBJ databases">
        <title>Mouse Oral microbiota.</title>
        <authorList>
            <person name="Joseph S."/>
            <person name="Aduse-Opoku J."/>
        </authorList>
    </citation>
    <scope>NUCLEOTIDE SEQUENCE [LARGE SCALE GENOMIC DNA]</scope>
    <source>
        <strain evidence="3 4">19428wE5_W307</strain>
    </source>
</reference>
<accession>A0ABR9XV68</accession>
<dbReference type="Proteomes" id="UP000647980">
    <property type="component" value="Unassembled WGS sequence"/>
</dbReference>
<dbReference type="PANTHER" id="PTHR22916:SF3">
    <property type="entry name" value="UDP-GLCNAC:BETAGAL BETA-1,3-N-ACETYLGLUCOSAMINYLTRANSFERASE-LIKE PROTEIN 1"/>
    <property type="match status" value="1"/>
</dbReference>
<comment type="caution">
    <text evidence="3">The sequence shown here is derived from an EMBL/GenBank/DDBJ whole genome shotgun (WGS) entry which is preliminary data.</text>
</comment>
<dbReference type="InterPro" id="IPR029044">
    <property type="entry name" value="Nucleotide-diphossugar_trans"/>
</dbReference>
<name>A0ABR9XV68_9STAP</name>
<dbReference type="InterPro" id="IPR001173">
    <property type="entry name" value="Glyco_trans_2-like"/>
</dbReference>
<dbReference type="Gene3D" id="3.90.550.10">
    <property type="entry name" value="Spore Coat Polysaccharide Biosynthesis Protein SpsA, Chain A"/>
    <property type="match status" value="1"/>
</dbReference>